<name>A0A8T0VKA9_PANVG</name>
<proteinExistence type="predicted"/>
<keyword evidence="1" id="KW-1133">Transmembrane helix</keyword>
<accession>A0A8T0VKA9</accession>
<protein>
    <submittedName>
        <fullName evidence="2">Uncharacterized protein</fullName>
    </submittedName>
</protein>
<gene>
    <name evidence="2" type="ORF">PVAP13_2NG341103</name>
</gene>
<sequence length="121" mass="14480">MLTTARQPWFLYMSVKMTVLLWWREKLLKMTVLLLVEREIAKDDSTLIGGDIKLSSNTKQRLLLRYFEPAVLMVGYQAMNVLLCRLLIIIPFKVYIIYAFVDYSHYKWSMNHWHKQLTKHA</sequence>
<evidence type="ECO:0000256" key="1">
    <source>
        <dbReference type="SAM" id="Phobius"/>
    </source>
</evidence>
<keyword evidence="1" id="KW-0472">Membrane</keyword>
<keyword evidence="3" id="KW-1185">Reference proteome</keyword>
<dbReference type="AlphaFoldDB" id="A0A8T0VKA9"/>
<evidence type="ECO:0000313" key="3">
    <source>
        <dbReference type="Proteomes" id="UP000823388"/>
    </source>
</evidence>
<feature type="transmembrane region" description="Helical" evidence="1">
    <location>
        <begin position="82"/>
        <end position="101"/>
    </location>
</feature>
<dbReference type="Proteomes" id="UP000823388">
    <property type="component" value="Chromosome 2N"/>
</dbReference>
<comment type="caution">
    <text evidence="2">The sequence shown here is derived from an EMBL/GenBank/DDBJ whole genome shotgun (WGS) entry which is preliminary data.</text>
</comment>
<organism evidence="2 3">
    <name type="scientific">Panicum virgatum</name>
    <name type="common">Blackwell switchgrass</name>
    <dbReference type="NCBI Taxonomy" id="38727"/>
    <lineage>
        <taxon>Eukaryota</taxon>
        <taxon>Viridiplantae</taxon>
        <taxon>Streptophyta</taxon>
        <taxon>Embryophyta</taxon>
        <taxon>Tracheophyta</taxon>
        <taxon>Spermatophyta</taxon>
        <taxon>Magnoliopsida</taxon>
        <taxon>Liliopsida</taxon>
        <taxon>Poales</taxon>
        <taxon>Poaceae</taxon>
        <taxon>PACMAD clade</taxon>
        <taxon>Panicoideae</taxon>
        <taxon>Panicodae</taxon>
        <taxon>Paniceae</taxon>
        <taxon>Panicinae</taxon>
        <taxon>Panicum</taxon>
        <taxon>Panicum sect. Hiantes</taxon>
    </lineage>
</organism>
<dbReference type="EMBL" id="CM029040">
    <property type="protein sequence ID" value="KAG2635268.1"/>
    <property type="molecule type" value="Genomic_DNA"/>
</dbReference>
<reference evidence="2" key="1">
    <citation type="submission" date="2020-05" db="EMBL/GenBank/DDBJ databases">
        <title>WGS assembly of Panicum virgatum.</title>
        <authorList>
            <person name="Lovell J.T."/>
            <person name="Jenkins J."/>
            <person name="Shu S."/>
            <person name="Juenger T.E."/>
            <person name="Schmutz J."/>
        </authorList>
    </citation>
    <scope>NUCLEOTIDE SEQUENCE</scope>
    <source>
        <strain evidence="2">AP13</strain>
    </source>
</reference>
<evidence type="ECO:0000313" key="2">
    <source>
        <dbReference type="EMBL" id="KAG2635268.1"/>
    </source>
</evidence>
<keyword evidence="1" id="KW-0812">Transmembrane</keyword>